<accession>A0A9P4IZ86</accession>
<name>A0A9P4IZ86_9PEZI</name>
<protein>
    <submittedName>
        <fullName evidence="1">Uncharacterized protein</fullName>
    </submittedName>
</protein>
<evidence type="ECO:0000313" key="2">
    <source>
        <dbReference type="Proteomes" id="UP000799439"/>
    </source>
</evidence>
<dbReference type="Proteomes" id="UP000799439">
    <property type="component" value="Unassembled WGS sequence"/>
</dbReference>
<proteinExistence type="predicted"/>
<comment type="caution">
    <text evidence="1">The sequence shown here is derived from an EMBL/GenBank/DDBJ whole genome shotgun (WGS) entry which is preliminary data.</text>
</comment>
<keyword evidence="2" id="KW-1185">Reference proteome</keyword>
<evidence type="ECO:0000313" key="1">
    <source>
        <dbReference type="EMBL" id="KAF2150527.1"/>
    </source>
</evidence>
<dbReference type="OrthoDB" id="4387771at2759"/>
<sequence>MSKTVDAFWAKWASPDKLLKRISNRTPTPGSRVLPVNKNDDAASQFRIDAGEKIGDRQNLVLQVNSQAKSPALKKFLAENGHSSHGKLAVGSFDTKAKDPREEIERLAADMKAQMKSKIG</sequence>
<reference evidence="1" key="1">
    <citation type="journal article" date="2020" name="Stud. Mycol.">
        <title>101 Dothideomycetes genomes: a test case for predicting lifestyles and emergence of pathogens.</title>
        <authorList>
            <person name="Haridas S."/>
            <person name="Albert R."/>
            <person name="Binder M."/>
            <person name="Bloem J."/>
            <person name="Labutti K."/>
            <person name="Salamov A."/>
            <person name="Andreopoulos B."/>
            <person name="Baker S."/>
            <person name="Barry K."/>
            <person name="Bills G."/>
            <person name="Bluhm B."/>
            <person name="Cannon C."/>
            <person name="Castanera R."/>
            <person name="Culley D."/>
            <person name="Daum C."/>
            <person name="Ezra D."/>
            <person name="Gonzalez J."/>
            <person name="Henrissat B."/>
            <person name="Kuo A."/>
            <person name="Liang C."/>
            <person name="Lipzen A."/>
            <person name="Lutzoni F."/>
            <person name="Magnuson J."/>
            <person name="Mondo S."/>
            <person name="Nolan M."/>
            <person name="Ohm R."/>
            <person name="Pangilinan J."/>
            <person name="Park H.-J."/>
            <person name="Ramirez L."/>
            <person name="Alfaro M."/>
            <person name="Sun H."/>
            <person name="Tritt A."/>
            <person name="Yoshinaga Y."/>
            <person name="Zwiers L.-H."/>
            <person name="Turgeon B."/>
            <person name="Goodwin S."/>
            <person name="Spatafora J."/>
            <person name="Crous P."/>
            <person name="Grigoriev I."/>
        </authorList>
    </citation>
    <scope>NUCLEOTIDE SEQUENCE</scope>
    <source>
        <strain evidence="1">CBS 260.36</strain>
    </source>
</reference>
<dbReference type="AlphaFoldDB" id="A0A9P4IZ86"/>
<dbReference type="EMBL" id="ML996089">
    <property type="protein sequence ID" value="KAF2150527.1"/>
    <property type="molecule type" value="Genomic_DNA"/>
</dbReference>
<organism evidence="1 2">
    <name type="scientific">Myriangium duriaei CBS 260.36</name>
    <dbReference type="NCBI Taxonomy" id="1168546"/>
    <lineage>
        <taxon>Eukaryota</taxon>
        <taxon>Fungi</taxon>
        <taxon>Dikarya</taxon>
        <taxon>Ascomycota</taxon>
        <taxon>Pezizomycotina</taxon>
        <taxon>Dothideomycetes</taxon>
        <taxon>Dothideomycetidae</taxon>
        <taxon>Myriangiales</taxon>
        <taxon>Myriangiaceae</taxon>
        <taxon>Myriangium</taxon>
    </lineage>
</organism>
<gene>
    <name evidence="1" type="ORF">K461DRAFT_280529</name>
</gene>